<sequence length="185" mass="20777">MAKVLSFAEFTKHNSRTDCWLLIDGKIYDMTPFLEEHPGGDEVLLAATEKDATDDFDDVGHSNDAKELMKKYFIGEVDENTVPARKKYNPPSIEARKARHNESVIKLLQLGLTPASLGISIWFAIPFLKTTSLFLLKTYKHQQHVHSASLSGDFLTIIGKLLFKSHAHCCFCLVILSSIAKDVRI</sequence>
<dbReference type="Gene3D" id="3.10.120.10">
    <property type="entry name" value="Cytochrome b5-like heme/steroid binding domain"/>
    <property type="match status" value="1"/>
</dbReference>
<evidence type="ECO:0000256" key="8">
    <source>
        <dbReference type="ARBA" id="ARBA00022989"/>
    </source>
</evidence>
<keyword evidence="15" id="KW-1185">Reference proteome</keyword>
<organism evidence="14 15">
    <name type="scientific">Tripterygium wilfordii</name>
    <name type="common">Thunder God vine</name>
    <dbReference type="NCBI Taxonomy" id="458696"/>
    <lineage>
        <taxon>Eukaryota</taxon>
        <taxon>Viridiplantae</taxon>
        <taxon>Streptophyta</taxon>
        <taxon>Embryophyta</taxon>
        <taxon>Tracheophyta</taxon>
        <taxon>Spermatophyta</taxon>
        <taxon>Magnoliopsida</taxon>
        <taxon>eudicotyledons</taxon>
        <taxon>Gunneridae</taxon>
        <taxon>Pentapetalae</taxon>
        <taxon>rosids</taxon>
        <taxon>fabids</taxon>
        <taxon>Celastrales</taxon>
        <taxon>Celastraceae</taxon>
        <taxon>Tripterygium</taxon>
    </lineage>
</organism>
<dbReference type="PROSITE" id="PS50255">
    <property type="entry name" value="CYTOCHROME_B5_2"/>
    <property type="match status" value="1"/>
</dbReference>
<dbReference type="AlphaFoldDB" id="A0A7J7CE36"/>
<dbReference type="InterPro" id="IPR001199">
    <property type="entry name" value="Cyt_B5-like_heme/steroid-bd"/>
</dbReference>
<dbReference type="Pfam" id="PF00173">
    <property type="entry name" value="Cyt-b5"/>
    <property type="match status" value="1"/>
</dbReference>
<evidence type="ECO:0000256" key="10">
    <source>
        <dbReference type="ARBA" id="ARBA00023136"/>
    </source>
</evidence>
<dbReference type="PRINTS" id="PR00363">
    <property type="entry name" value="CYTOCHROMEB5"/>
</dbReference>
<keyword evidence="9 12" id="KW-0408">Iron</keyword>
<dbReference type="FunFam" id="3.10.120.10:FF:000002">
    <property type="entry name" value="Cytochrome b5 type B"/>
    <property type="match status" value="1"/>
</dbReference>
<evidence type="ECO:0000256" key="1">
    <source>
        <dbReference type="ARBA" id="ARBA00004131"/>
    </source>
</evidence>
<keyword evidence="6" id="KW-0256">Endoplasmic reticulum</keyword>
<evidence type="ECO:0000259" key="13">
    <source>
        <dbReference type="PROSITE" id="PS50255"/>
    </source>
</evidence>
<dbReference type="InParanoid" id="A0A7J7CE36"/>
<evidence type="ECO:0000313" key="14">
    <source>
        <dbReference type="EMBL" id="KAF5731986.1"/>
    </source>
</evidence>
<evidence type="ECO:0000256" key="5">
    <source>
        <dbReference type="ARBA" id="ARBA00022723"/>
    </source>
</evidence>
<keyword evidence="5 12" id="KW-0479">Metal-binding</keyword>
<name>A0A7J7CE36_TRIWF</name>
<dbReference type="GO" id="GO:0005789">
    <property type="term" value="C:endoplasmic reticulum membrane"/>
    <property type="evidence" value="ECO:0007669"/>
    <property type="project" value="UniProtKB-SubCell"/>
</dbReference>
<dbReference type="SMART" id="SM01117">
    <property type="entry name" value="Cyt-b5"/>
    <property type="match status" value="1"/>
</dbReference>
<evidence type="ECO:0000313" key="15">
    <source>
        <dbReference type="Proteomes" id="UP000593562"/>
    </source>
</evidence>
<evidence type="ECO:0000256" key="4">
    <source>
        <dbReference type="ARBA" id="ARBA00022692"/>
    </source>
</evidence>
<gene>
    <name evidence="14" type="ORF">HS088_TW18G00673</name>
</gene>
<dbReference type="EMBL" id="JAAARO010000018">
    <property type="protein sequence ID" value="KAF5731986.1"/>
    <property type="molecule type" value="Genomic_DNA"/>
</dbReference>
<dbReference type="InterPro" id="IPR018506">
    <property type="entry name" value="Cyt_B5_heme-BS"/>
</dbReference>
<dbReference type="Proteomes" id="UP000593562">
    <property type="component" value="Unassembled WGS sequence"/>
</dbReference>
<evidence type="ECO:0000256" key="6">
    <source>
        <dbReference type="ARBA" id="ARBA00022824"/>
    </source>
</evidence>
<evidence type="ECO:0000256" key="3">
    <source>
        <dbReference type="ARBA" id="ARBA00022617"/>
    </source>
</evidence>
<dbReference type="GO" id="GO:0046872">
    <property type="term" value="F:metal ion binding"/>
    <property type="evidence" value="ECO:0007669"/>
    <property type="project" value="UniProtKB-UniRule"/>
</dbReference>
<keyword evidence="10" id="KW-0472">Membrane</keyword>
<evidence type="ECO:0000256" key="9">
    <source>
        <dbReference type="ARBA" id="ARBA00023004"/>
    </source>
</evidence>
<proteinExistence type="inferred from homology"/>
<feature type="domain" description="Cytochrome b5 heme-binding" evidence="13">
    <location>
        <begin position="2"/>
        <end position="78"/>
    </location>
</feature>
<reference evidence="14 15" key="1">
    <citation type="journal article" date="2020" name="Nat. Commun.">
        <title>Genome of Tripterygium wilfordii and identification of cytochrome P450 involved in triptolide biosynthesis.</title>
        <authorList>
            <person name="Tu L."/>
            <person name="Su P."/>
            <person name="Zhang Z."/>
            <person name="Gao L."/>
            <person name="Wang J."/>
            <person name="Hu T."/>
            <person name="Zhou J."/>
            <person name="Zhang Y."/>
            <person name="Zhao Y."/>
            <person name="Liu Y."/>
            <person name="Song Y."/>
            <person name="Tong Y."/>
            <person name="Lu Y."/>
            <person name="Yang J."/>
            <person name="Xu C."/>
            <person name="Jia M."/>
            <person name="Peters R.J."/>
            <person name="Huang L."/>
            <person name="Gao W."/>
        </authorList>
    </citation>
    <scope>NUCLEOTIDE SEQUENCE [LARGE SCALE GENOMIC DNA]</scope>
    <source>
        <strain evidence="15">cv. XIE 37</strain>
        <tissue evidence="14">Leaf</tissue>
    </source>
</reference>
<accession>A0A7J7CE36</accession>
<comment type="caution">
    <text evidence="14">The sequence shown here is derived from an EMBL/GenBank/DDBJ whole genome shotgun (WGS) entry which is preliminary data.</text>
</comment>
<dbReference type="PANTHER" id="PTHR19359:SF129">
    <property type="entry name" value="CYTOCHROME B5 ISOFORM B"/>
    <property type="match status" value="1"/>
</dbReference>
<protein>
    <submittedName>
        <fullName evidence="14">Cytochrome b5 isoform A-like isoform X1</fullName>
    </submittedName>
</protein>
<evidence type="ECO:0000256" key="2">
    <source>
        <dbReference type="ARBA" id="ARBA00022448"/>
    </source>
</evidence>
<keyword evidence="3 12" id="KW-0349">Heme</keyword>
<keyword evidence="2" id="KW-0813">Transport</keyword>
<evidence type="ECO:0000256" key="7">
    <source>
        <dbReference type="ARBA" id="ARBA00022982"/>
    </source>
</evidence>
<dbReference type="InterPro" id="IPR050668">
    <property type="entry name" value="Cytochrome_b5"/>
</dbReference>
<comment type="similarity">
    <text evidence="11 12">Belongs to the cytochrome b5 family.</text>
</comment>
<keyword evidence="7" id="KW-0249">Electron transport</keyword>
<dbReference type="GO" id="GO:0020037">
    <property type="term" value="F:heme binding"/>
    <property type="evidence" value="ECO:0007669"/>
    <property type="project" value="UniProtKB-UniRule"/>
</dbReference>
<keyword evidence="4" id="KW-0812">Transmembrane</keyword>
<evidence type="ECO:0000256" key="11">
    <source>
        <dbReference type="ARBA" id="ARBA00038168"/>
    </source>
</evidence>
<keyword evidence="8" id="KW-1133">Transmembrane helix</keyword>
<dbReference type="PANTHER" id="PTHR19359">
    <property type="entry name" value="CYTOCHROME B5"/>
    <property type="match status" value="1"/>
</dbReference>
<evidence type="ECO:0000256" key="12">
    <source>
        <dbReference type="RuleBase" id="RU362121"/>
    </source>
</evidence>
<dbReference type="PROSITE" id="PS00191">
    <property type="entry name" value="CYTOCHROME_B5_1"/>
    <property type="match status" value="1"/>
</dbReference>
<dbReference type="SUPFAM" id="SSF55856">
    <property type="entry name" value="Cytochrome b5-like heme/steroid binding domain"/>
    <property type="match status" value="1"/>
</dbReference>
<dbReference type="InterPro" id="IPR036400">
    <property type="entry name" value="Cyt_B5-like_heme/steroid_sf"/>
</dbReference>
<comment type="subcellular location">
    <subcellularLocation>
        <location evidence="1">Endoplasmic reticulum membrane</location>
        <topology evidence="1">Single-pass membrane protein</topology>
        <orientation evidence="1">Cytoplasmic side</orientation>
    </subcellularLocation>
</comment>